<evidence type="ECO:0000313" key="8">
    <source>
        <dbReference type="EMBL" id="SDO76781.1"/>
    </source>
</evidence>
<comment type="similarity">
    <text evidence="4">Belongs to the SIMIBI class G3E GTPase family. ZNG1 subfamily.</text>
</comment>
<dbReference type="SUPFAM" id="SSF56801">
    <property type="entry name" value="Acetyl-CoA synthetase-like"/>
    <property type="match status" value="1"/>
</dbReference>
<dbReference type="GO" id="GO:0016874">
    <property type="term" value="F:ligase activity"/>
    <property type="evidence" value="ECO:0007669"/>
    <property type="project" value="UniProtKB-KW"/>
</dbReference>
<organism evidence="8 9">
    <name type="scientific">Pseudomonas extremorientalis</name>
    <dbReference type="NCBI Taxonomy" id="169669"/>
    <lineage>
        <taxon>Bacteria</taxon>
        <taxon>Pseudomonadati</taxon>
        <taxon>Pseudomonadota</taxon>
        <taxon>Gammaproteobacteria</taxon>
        <taxon>Pseudomonadales</taxon>
        <taxon>Pseudomonadaceae</taxon>
        <taxon>Pseudomonas</taxon>
    </lineage>
</organism>
<evidence type="ECO:0000256" key="6">
    <source>
        <dbReference type="ARBA" id="ARBA00049117"/>
    </source>
</evidence>
<evidence type="ECO:0000256" key="3">
    <source>
        <dbReference type="ARBA" id="ARBA00023186"/>
    </source>
</evidence>
<accession>A0ABY0S3P3</accession>
<dbReference type="Pfam" id="PF07683">
    <property type="entry name" value="CobW_C"/>
    <property type="match status" value="1"/>
</dbReference>
<dbReference type="Proteomes" id="UP000182654">
    <property type="component" value="Chromosome I"/>
</dbReference>
<dbReference type="InterPro" id="IPR003495">
    <property type="entry name" value="CobW/HypB/UreG_nucleotide-bd"/>
</dbReference>
<evidence type="ECO:0000256" key="5">
    <source>
        <dbReference type="ARBA" id="ARBA00045658"/>
    </source>
</evidence>
<comment type="function">
    <text evidence="5">Zinc chaperone that directly transfers zinc cofactor to target proteins, thereby activating them. Zinc is transferred from the CXCC motif in the GTPase domain to the zinc binding site in target proteins in a process requiring GTP hydrolysis.</text>
</comment>
<evidence type="ECO:0000313" key="9">
    <source>
        <dbReference type="Proteomes" id="UP000182654"/>
    </source>
</evidence>
<keyword evidence="8" id="KW-0436">Ligase</keyword>
<dbReference type="Gene3D" id="3.40.50.12780">
    <property type="entry name" value="N-terminal domain of ligase-like"/>
    <property type="match status" value="1"/>
</dbReference>
<dbReference type="Pfam" id="PF02492">
    <property type="entry name" value="cobW"/>
    <property type="match status" value="1"/>
</dbReference>
<dbReference type="InterPro" id="IPR011629">
    <property type="entry name" value="CobW-like_C"/>
</dbReference>
<keyword evidence="1" id="KW-0547">Nucleotide-binding</keyword>
<dbReference type="InterPro" id="IPR045851">
    <property type="entry name" value="AMP-bd_C_sf"/>
</dbReference>
<dbReference type="InterPro" id="IPR051927">
    <property type="entry name" value="Zn_Chap_cDPG_Synth"/>
</dbReference>
<dbReference type="InterPro" id="IPR027417">
    <property type="entry name" value="P-loop_NTPase"/>
</dbReference>
<evidence type="ECO:0000256" key="4">
    <source>
        <dbReference type="ARBA" id="ARBA00034320"/>
    </source>
</evidence>
<dbReference type="SUPFAM" id="SSF52540">
    <property type="entry name" value="P-loop containing nucleoside triphosphate hydrolases"/>
    <property type="match status" value="1"/>
</dbReference>
<dbReference type="PANTHER" id="PTHR43603">
    <property type="entry name" value="COBW DOMAIN-CONTAINING PROTEIN DDB_G0274527"/>
    <property type="match status" value="1"/>
</dbReference>
<name>A0ABY0S3P3_9PSED</name>
<keyword evidence="3" id="KW-0143">Chaperone</keyword>
<evidence type="ECO:0000256" key="1">
    <source>
        <dbReference type="ARBA" id="ARBA00022741"/>
    </source>
</evidence>
<reference evidence="8 9" key="1">
    <citation type="submission" date="2016-10" db="EMBL/GenBank/DDBJ databases">
        <authorList>
            <person name="Varghese N."/>
            <person name="Submissions S."/>
        </authorList>
    </citation>
    <scope>NUCLEOTIDE SEQUENCE [LARGE SCALE GENOMIC DNA]</scope>
    <source>
        <strain evidence="8 9">BS2774</strain>
    </source>
</reference>
<proteinExistence type="inferred from homology"/>
<dbReference type="CDD" id="cd03112">
    <property type="entry name" value="CobW-like"/>
    <property type="match status" value="1"/>
</dbReference>
<dbReference type="InterPro" id="IPR042099">
    <property type="entry name" value="ANL_N_sf"/>
</dbReference>
<gene>
    <name evidence="8" type="ORF">SAMN04490184_1379</name>
</gene>
<dbReference type="InterPro" id="IPR020845">
    <property type="entry name" value="AMP-binding_CS"/>
</dbReference>
<comment type="catalytic activity">
    <reaction evidence="6">
        <text>GTP + H2O = GDP + phosphate + H(+)</text>
        <dbReference type="Rhea" id="RHEA:19669"/>
        <dbReference type="ChEBI" id="CHEBI:15377"/>
        <dbReference type="ChEBI" id="CHEBI:15378"/>
        <dbReference type="ChEBI" id="CHEBI:37565"/>
        <dbReference type="ChEBI" id="CHEBI:43474"/>
        <dbReference type="ChEBI" id="CHEBI:58189"/>
    </reaction>
    <physiologicalReaction direction="left-to-right" evidence="6">
        <dbReference type="Rhea" id="RHEA:19670"/>
    </physiologicalReaction>
</comment>
<dbReference type="InterPro" id="IPR036627">
    <property type="entry name" value="CobW-likC_sf"/>
</dbReference>
<dbReference type="EMBL" id="LT629708">
    <property type="protein sequence ID" value="SDO76781.1"/>
    <property type="molecule type" value="Genomic_DNA"/>
</dbReference>
<protein>
    <submittedName>
        <fullName evidence="8">Acyl-coenzyme A synthetase/AMP-(Fatty) acid ligase</fullName>
    </submittedName>
</protein>
<evidence type="ECO:0000259" key="7">
    <source>
        <dbReference type="SMART" id="SM00833"/>
    </source>
</evidence>
<dbReference type="InterPro" id="IPR000873">
    <property type="entry name" value="AMP-dep_synth/lig_dom"/>
</dbReference>
<dbReference type="InterPro" id="IPR025110">
    <property type="entry name" value="AMP-bd_C"/>
</dbReference>
<dbReference type="SMART" id="SM00833">
    <property type="entry name" value="CobW_C"/>
    <property type="match status" value="1"/>
</dbReference>
<dbReference type="Gene3D" id="3.30.1220.10">
    <property type="entry name" value="CobW-like, C-terminal domain"/>
    <property type="match status" value="1"/>
</dbReference>
<keyword evidence="9" id="KW-1185">Reference proteome</keyword>
<dbReference type="Gene3D" id="3.40.50.300">
    <property type="entry name" value="P-loop containing nucleotide triphosphate hydrolases"/>
    <property type="match status" value="1"/>
</dbReference>
<sequence length="981" mass="108724">MRDGTQAGRLPVTVLSGFLGAGKTTLLNHILRNREGLKVAVIVNDMSEVNIDAAEVQRDVSLHRGRDELIEMSNGCICCTLRADLLEQISALARQQRFDYLLIESTGISEPMPVAETFAFLDAEGFSLSELARLDTLVTVVDGSRFQALLRSPDTVARDDTQESTPARPLADLLIEQVEYANVILVNKRDLIDEPGYQAVRAILTSLNPTARIMPMAHGQVELTRLLDTHLFDLPSLAASPGWMRKMEVEDAPASESDTYGVTSWVYRERAPFHPQRLLDFLQRPWSNGRLLRSKGYFWLASRHLETGLLAQSGAQFQWDYVGHWWNFIEQSQWPRDEYRLQSIMAKWDSIVGDCRQEWVFIGQDLDTHALQRELDHCLLSAEEIAAGPSAWRALPGAAAFDAQALSAALQAGATSPRTMGVGKAPNPTITIRYVMRDYDSAVNSFDFLRLAAQDLQGELNALNACVECCDRHADANAVALYCETRDGRATHYRFSELQAHAARFGNFLREQGVKPGERIAGLMPRTVELLIAILGTWRIGAVYQPLFTAFGPKAIEQRLGCSKARWIVTDAHNRSKLDDIPDCPGILVTGDHARAPGDYDFWSALDHQHTECAPELLDASAPFLLMCTSGTTGPAKPLEVPLSALLAFKGYMRDAIDLREGEPFWNLADPGWAYGLYYAVTGPLACGHATLFYDGPFSVESTCRIIAKYGIRNLAGSPTAYRLLIAAGAEFADAVRGHLRIVSSAGEPLNPQVIRWFAEQLGVVIHDHYGQTEIGMVLCNHHGLRHPVREGSAGYAVPGYRIVVLDDAHRELPTGQPGVLAVDRERSPQCWFNGYFAMPTNAFVSRYYLSGDIVELNDDGSISFVGRNDDVITTSGYRVGPFDVESALIEHPAVVEAAVIGKPDPQRTELIKAFIVLHGQYSPSAELAEILRLHVRERLAAHAYPREIEFVEQLPKTPSGKLQRFILRNQEIAKQQALDT</sequence>
<feature type="domain" description="CobW C-terminal" evidence="7">
    <location>
        <begin position="262"/>
        <end position="379"/>
    </location>
</feature>
<dbReference type="PANTHER" id="PTHR43603:SF1">
    <property type="entry name" value="ZINC-REGULATED GTPASE METALLOPROTEIN ACTIVATOR 1"/>
    <property type="match status" value="1"/>
</dbReference>
<dbReference type="Pfam" id="PF00501">
    <property type="entry name" value="AMP-binding"/>
    <property type="match status" value="1"/>
</dbReference>
<dbReference type="PROSITE" id="PS00455">
    <property type="entry name" value="AMP_BINDING"/>
    <property type="match status" value="1"/>
</dbReference>
<keyword evidence="2" id="KW-0378">Hydrolase</keyword>
<dbReference type="Gene3D" id="3.30.300.30">
    <property type="match status" value="1"/>
</dbReference>
<evidence type="ECO:0000256" key="2">
    <source>
        <dbReference type="ARBA" id="ARBA00022801"/>
    </source>
</evidence>
<dbReference type="Pfam" id="PF13193">
    <property type="entry name" value="AMP-binding_C"/>
    <property type="match status" value="1"/>
</dbReference>